<keyword evidence="8 12" id="KW-0472">Membrane</keyword>
<keyword evidence="6 12" id="KW-1133">Transmembrane helix</keyword>
<feature type="compositionally biased region" description="Polar residues" evidence="11">
    <location>
        <begin position="419"/>
        <end position="430"/>
    </location>
</feature>
<organism evidence="14 15">
    <name type="scientific">Penicillium bovifimosum</name>
    <dbReference type="NCBI Taxonomy" id="126998"/>
    <lineage>
        <taxon>Eukaryota</taxon>
        <taxon>Fungi</taxon>
        <taxon>Dikarya</taxon>
        <taxon>Ascomycota</taxon>
        <taxon>Pezizomycotina</taxon>
        <taxon>Eurotiomycetes</taxon>
        <taxon>Eurotiomycetidae</taxon>
        <taxon>Eurotiales</taxon>
        <taxon>Aspergillaceae</taxon>
        <taxon>Penicillium</taxon>
    </lineage>
</organism>
<dbReference type="GO" id="GO:0032979">
    <property type="term" value="P:protein insertion into mitochondrial inner membrane from matrix"/>
    <property type="evidence" value="ECO:0007669"/>
    <property type="project" value="TreeGrafter"/>
</dbReference>
<feature type="transmembrane region" description="Helical" evidence="12">
    <location>
        <begin position="138"/>
        <end position="158"/>
    </location>
</feature>
<dbReference type="Pfam" id="PF02096">
    <property type="entry name" value="60KD_IMP"/>
    <property type="match status" value="1"/>
</dbReference>
<comment type="similarity">
    <text evidence="2 9">Belongs to the OXA1/ALB3/YidC family.</text>
</comment>
<dbReference type="NCBIfam" id="TIGR03592">
    <property type="entry name" value="yidC_oxa1_cterm"/>
    <property type="match status" value="1"/>
</dbReference>
<evidence type="ECO:0000256" key="2">
    <source>
        <dbReference type="ARBA" id="ARBA00009877"/>
    </source>
</evidence>
<reference evidence="14" key="1">
    <citation type="submission" date="2022-11" db="EMBL/GenBank/DDBJ databases">
        <authorList>
            <person name="Petersen C."/>
        </authorList>
    </citation>
    <scope>NUCLEOTIDE SEQUENCE</scope>
    <source>
        <strain evidence="14">IBT 22155</strain>
    </source>
</reference>
<dbReference type="AlphaFoldDB" id="A0A9W9HIT2"/>
<evidence type="ECO:0000256" key="3">
    <source>
        <dbReference type="ARBA" id="ARBA00022692"/>
    </source>
</evidence>
<proteinExistence type="inferred from homology"/>
<dbReference type="GO" id="GO:0032977">
    <property type="term" value="F:membrane insertase activity"/>
    <property type="evidence" value="ECO:0007669"/>
    <property type="project" value="InterPro"/>
</dbReference>
<dbReference type="InterPro" id="IPR028055">
    <property type="entry name" value="YidC/Oxa/ALB_C"/>
</dbReference>
<evidence type="ECO:0000256" key="12">
    <source>
        <dbReference type="SAM" id="Phobius"/>
    </source>
</evidence>
<dbReference type="EMBL" id="JAPQKL010000001">
    <property type="protein sequence ID" value="KAJ5146192.1"/>
    <property type="molecule type" value="Genomic_DNA"/>
</dbReference>
<accession>A0A9W9HIT2</accession>
<dbReference type="InterPro" id="IPR001708">
    <property type="entry name" value="YidC/ALB3/OXA1/COX18"/>
</dbReference>
<feature type="compositionally biased region" description="Basic and acidic residues" evidence="11">
    <location>
        <begin position="433"/>
        <end position="455"/>
    </location>
</feature>
<feature type="compositionally biased region" description="Basic residues" evidence="11">
    <location>
        <begin position="456"/>
        <end position="467"/>
    </location>
</feature>
<dbReference type="PANTHER" id="PTHR12428:SF66">
    <property type="entry name" value="MITOCHONDRIAL INNER MEMBRANE PROTEIN OXA1L"/>
    <property type="match status" value="1"/>
</dbReference>
<comment type="subcellular location">
    <subcellularLocation>
        <location evidence="9">Membrane</location>
        <topology evidence="9">Multi-pass membrane protein</topology>
    </subcellularLocation>
    <subcellularLocation>
        <location evidence="1">Mitochondrion inner membrane</location>
        <topology evidence="1">Multi-pass membrane protein</topology>
    </subcellularLocation>
</comment>
<feature type="coiled-coil region" evidence="10">
    <location>
        <begin position="366"/>
        <end position="393"/>
    </location>
</feature>
<evidence type="ECO:0000313" key="15">
    <source>
        <dbReference type="Proteomes" id="UP001149079"/>
    </source>
</evidence>
<keyword evidence="15" id="KW-1185">Reference proteome</keyword>
<evidence type="ECO:0000256" key="7">
    <source>
        <dbReference type="ARBA" id="ARBA00023128"/>
    </source>
</evidence>
<feature type="compositionally biased region" description="Low complexity" evidence="11">
    <location>
        <begin position="483"/>
        <end position="493"/>
    </location>
</feature>
<evidence type="ECO:0000259" key="13">
    <source>
        <dbReference type="Pfam" id="PF02096"/>
    </source>
</evidence>
<evidence type="ECO:0000256" key="8">
    <source>
        <dbReference type="ARBA" id="ARBA00023136"/>
    </source>
</evidence>
<evidence type="ECO:0000256" key="11">
    <source>
        <dbReference type="SAM" id="MobiDB-lite"/>
    </source>
</evidence>
<gene>
    <name evidence="14" type="ORF">N7515_000756</name>
</gene>
<name>A0A9W9HIT2_9EURO</name>
<dbReference type="RefSeq" id="XP_056526666.1">
    <property type="nucleotide sequence ID" value="XM_056661500.1"/>
</dbReference>
<keyword evidence="3 9" id="KW-0812">Transmembrane</keyword>
<keyword evidence="7" id="KW-0496">Mitochondrion</keyword>
<feature type="region of interest" description="Disordered" evidence="11">
    <location>
        <begin position="419"/>
        <end position="493"/>
    </location>
</feature>
<reference evidence="14" key="2">
    <citation type="journal article" date="2023" name="IMA Fungus">
        <title>Comparative genomic study of the Penicillium genus elucidates a diverse pangenome and 15 lateral gene transfer events.</title>
        <authorList>
            <person name="Petersen C."/>
            <person name="Sorensen T."/>
            <person name="Nielsen M.R."/>
            <person name="Sondergaard T.E."/>
            <person name="Sorensen J.L."/>
            <person name="Fitzpatrick D.A."/>
            <person name="Frisvad J.C."/>
            <person name="Nielsen K.L."/>
        </authorList>
    </citation>
    <scope>NUCLEOTIDE SEQUENCE</scope>
    <source>
        <strain evidence="14">IBT 22155</strain>
    </source>
</reference>
<evidence type="ECO:0000256" key="1">
    <source>
        <dbReference type="ARBA" id="ARBA00004448"/>
    </source>
</evidence>
<evidence type="ECO:0000256" key="6">
    <source>
        <dbReference type="ARBA" id="ARBA00022989"/>
    </source>
</evidence>
<dbReference type="PANTHER" id="PTHR12428">
    <property type="entry name" value="OXA1"/>
    <property type="match status" value="1"/>
</dbReference>
<dbReference type="GO" id="GO:0005743">
    <property type="term" value="C:mitochondrial inner membrane"/>
    <property type="evidence" value="ECO:0007669"/>
    <property type="project" value="UniProtKB-SubCell"/>
</dbReference>
<evidence type="ECO:0000256" key="9">
    <source>
        <dbReference type="RuleBase" id="RU003945"/>
    </source>
</evidence>
<feature type="transmembrane region" description="Helical" evidence="12">
    <location>
        <begin position="293"/>
        <end position="309"/>
    </location>
</feature>
<dbReference type="OrthoDB" id="2148490at2759"/>
<keyword evidence="5" id="KW-0809">Transit peptide</keyword>
<protein>
    <submittedName>
        <fullName evidence="14">Membrane insertase OXA1/ALB3/YidC</fullName>
    </submittedName>
</protein>
<dbReference type="GeneID" id="81400670"/>
<feature type="domain" description="Membrane insertase YidC/Oxa/ALB C-terminal" evidence="13">
    <location>
        <begin position="138"/>
        <end position="332"/>
    </location>
</feature>
<dbReference type="CDD" id="cd20069">
    <property type="entry name" value="5TM_Oxa1-like"/>
    <property type="match status" value="1"/>
</dbReference>
<evidence type="ECO:0000256" key="10">
    <source>
        <dbReference type="SAM" id="Coils"/>
    </source>
</evidence>
<keyword evidence="4" id="KW-0999">Mitochondrion inner membrane</keyword>
<evidence type="ECO:0000256" key="5">
    <source>
        <dbReference type="ARBA" id="ARBA00022946"/>
    </source>
</evidence>
<dbReference type="Proteomes" id="UP001149079">
    <property type="component" value="Unassembled WGS sequence"/>
</dbReference>
<evidence type="ECO:0000256" key="4">
    <source>
        <dbReference type="ARBA" id="ARBA00022792"/>
    </source>
</evidence>
<keyword evidence="10" id="KW-0175">Coiled coil</keyword>
<sequence>MMGPIGLKGPGAAAALARQRMTAMSRSSRSISTLRSQSLRFPSQRGQLKSALSGSAPWRMTPVIAGPAGVRFKSTSSDPMGEVFTDSGVKDVTDVYDITTIPEHIGYLKQLGIDFGLGVSSTMQFFIEHMHVYTGLPWWASIVAVGLLTRLVMLKPILDASENSARMTHAKSKIDPLRQKMIETQAAGNVIEAQTARAEMQAVHAAHGISTWKSILPMIQIPLGFGCFRVVRAMTALPVPGLAAESAGWINDLTIADPTYLLPMIAAGTLCFSLRKGGDSGAMPMMQTEIGKYIIYGFPIISFVFMAFMPSALQLYFVATGIFGLGQTYLINSNNFRGWMKMTIPQKLADGHQFSELTRNTQSKGLRQLMERIEQEKAAQAEARKAIRVEEEAKGPAKVSIIDRFYDKFGKAGSDLQNSMSKTLGMSTPEQRLASDKKKRADEYEEQRKEEDELMRRKRNEARRREHLKAQELQRERAKKSLKQSQAAANRRG</sequence>
<comment type="caution">
    <text evidence="14">The sequence shown here is derived from an EMBL/GenBank/DDBJ whole genome shotgun (WGS) entry which is preliminary data.</text>
</comment>
<evidence type="ECO:0000313" key="14">
    <source>
        <dbReference type="EMBL" id="KAJ5146192.1"/>
    </source>
</evidence>